<dbReference type="InterPro" id="IPR009325">
    <property type="entry name" value="DUF983"/>
</dbReference>
<evidence type="ECO:0000256" key="1">
    <source>
        <dbReference type="SAM" id="Phobius"/>
    </source>
</evidence>
<dbReference type="AlphaFoldDB" id="A0A1T4KME6"/>
<evidence type="ECO:0000313" key="3">
    <source>
        <dbReference type="Proteomes" id="UP000190092"/>
    </source>
</evidence>
<sequence>MRSLCPACGLGLEPYRADDAPAYFTIFVVGHIVVPLVLIVERYGNQPPLWFHALLWLPLSVLLALLLLPRFKGSVISLLWVYRVAAPKPSTSGIDVSS</sequence>
<keyword evidence="1" id="KW-0472">Membrane</keyword>
<name>A0A1T4KME6_9HYPH</name>
<gene>
    <name evidence="2" type="ORF">SAMN02745126_01047</name>
</gene>
<dbReference type="EMBL" id="FUWJ01000001">
    <property type="protein sequence ID" value="SJZ43576.1"/>
    <property type="molecule type" value="Genomic_DNA"/>
</dbReference>
<evidence type="ECO:0000313" key="2">
    <source>
        <dbReference type="EMBL" id="SJZ43576.1"/>
    </source>
</evidence>
<reference evidence="3" key="1">
    <citation type="submission" date="2017-02" db="EMBL/GenBank/DDBJ databases">
        <authorList>
            <person name="Varghese N."/>
            <person name="Submissions S."/>
        </authorList>
    </citation>
    <scope>NUCLEOTIDE SEQUENCE [LARGE SCALE GENOMIC DNA]</scope>
    <source>
        <strain evidence="3">ATCC 27094</strain>
    </source>
</reference>
<dbReference type="STRING" id="225324.SAMN02745126_01047"/>
<dbReference type="Pfam" id="PF06170">
    <property type="entry name" value="DUF983"/>
    <property type="match status" value="1"/>
</dbReference>
<protein>
    <recommendedName>
        <fullName evidence="4">DUF983 domain-containing protein</fullName>
    </recommendedName>
</protein>
<evidence type="ECO:0008006" key="4">
    <source>
        <dbReference type="Google" id="ProtNLM"/>
    </source>
</evidence>
<proteinExistence type="predicted"/>
<dbReference type="Proteomes" id="UP000190092">
    <property type="component" value="Unassembled WGS sequence"/>
</dbReference>
<accession>A0A1T4KME6</accession>
<keyword evidence="1" id="KW-0812">Transmembrane</keyword>
<organism evidence="2 3">
    <name type="scientific">Enhydrobacter aerosaccus</name>
    <dbReference type="NCBI Taxonomy" id="225324"/>
    <lineage>
        <taxon>Bacteria</taxon>
        <taxon>Pseudomonadati</taxon>
        <taxon>Pseudomonadota</taxon>
        <taxon>Alphaproteobacteria</taxon>
        <taxon>Hyphomicrobiales</taxon>
        <taxon>Enhydrobacter</taxon>
    </lineage>
</organism>
<feature type="transmembrane region" description="Helical" evidence="1">
    <location>
        <begin position="49"/>
        <end position="68"/>
    </location>
</feature>
<keyword evidence="1" id="KW-1133">Transmembrane helix</keyword>
<feature type="transmembrane region" description="Helical" evidence="1">
    <location>
        <begin position="20"/>
        <end position="40"/>
    </location>
</feature>
<keyword evidence="3" id="KW-1185">Reference proteome</keyword>